<feature type="domain" description="DUF676" evidence="2">
    <location>
        <begin position="6"/>
        <end position="225"/>
    </location>
</feature>
<name>A0AAD3DIP8_9CHLO</name>
<feature type="compositionally biased region" description="Polar residues" evidence="1">
    <location>
        <begin position="290"/>
        <end position="304"/>
    </location>
</feature>
<feature type="non-terminal residue" evidence="3">
    <location>
        <position position="1"/>
    </location>
</feature>
<dbReference type="PANTHER" id="PTHR12482">
    <property type="entry name" value="LIPASE ROG1-RELATED-RELATED"/>
    <property type="match status" value="1"/>
</dbReference>
<feature type="region of interest" description="Disordered" evidence="1">
    <location>
        <begin position="358"/>
        <end position="395"/>
    </location>
</feature>
<dbReference type="Gene3D" id="3.40.50.1820">
    <property type="entry name" value="alpha/beta hydrolase"/>
    <property type="match status" value="1"/>
</dbReference>
<reference evidence="3 4" key="1">
    <citation type="journal article" date="2021" name="Sci. Rep.">
        <title>Genome sequencing of the multicellular alga Astrephomene provides insights into convergent evolution of germ-soma differentiation.</title>
        <authorList>
            <person name="Yamashita S."/>
            <person name="Yamamoto K."/>
            <person name="Matsuzaki R."/>
            <person name="Suzuki S."/>
            <person name="Yamaguchi H."/>
            <person name="Hirooka S."/>
            <person name="Minakuchi Y."/>
            <person name="Miyagishima S."/>
            <person name="Kawachi M."/>
            <person name="Toyoda A."/>
            <person name="Nozaki H."/>
        </authorList>
    </citation>
    <scope>NUCLEOTIDE SEQUENCE [LARGE SCALE GENOMIC DNA]</scope>
    <source>
        <strain evidence="3 4">NIES-4017</strain>
    </source>
</reference>
<feature type="compositionally biased region" description="Pro residues" evidence="1">
    <location>
        <begin position="274"/>
        <end position="288"/>
    </location>
</feature>
<organism evidence="3 4">
    <name type="scientific">Astrephomene gubernaculifera</name>
    <dbReference type="NCBI Taxonomy" id="47775"/>
    <lineage>
        <taxon>Eukaryota</taxon>
        <taxon>Viridiplantae</taxon>
        <taxon>Chlorophyta</taxon>
        <taxon>core chlorophytes</taxon>
        <taxon>Chlorophyceae</taxon>
        <taxon>CS clade</taxon>
        <taxon>Chlamydomonadales</taxon>
        <taxon>Astrephomenaceae</taxon>
        <taxon>Astrephomene</taxon>
    </lineage>
</organism>
<dbReference type="SUPFAM" id="SSF53474">
    <property type="entry name" value="alpha/beta-Hydrolases"/>
    <property type="match status" value="1"/>
</dbReference>
<gene>
    <name evidence="3" type="ORF">Agub_g3441</name>
</gene>
<evidence type="ECO:0000259" key="2">
    <source>
        <dbReference type="Pfam" id="PF05057"/>
    </source>
</evidence>
<dbReference type="AlphaFoldDB" id="A0AAD3DIP8"/>
<comment type="caution">
    <text evidence="3">The sequence shown here is derived from an EMBL/GenBank/DDBJ whole genome shotgun (WGS) entry which is preliminary data.</text>
</comment>
<protein>
    <recommendedName>
        <fullName evidence="2">DUF676 domain-containing protein</fullName>
    </recommendedName>
</protein>
<feature type="region of interest" description="Disordered" evidence="1">
    <location>
        <begin position="255"/>
        <end position="311"/>
    </location>
</feature>
<dbReference type="Proteomes" id="UP001054857">
    <property type="component" value="Unassembled WGS sequence"/>
</dbReference>
<dbReference type="Pfam" id="PF05057">
    <property type="entry name" value="DUF676"/>
    <property type="match status" value="1"/>
</dbReference>
<evidence type="ECO:0000313" key="4">
    <source>
        <dbReference type="Proteomes" id="UP001054857"/>
    </source>
</evidence>
<proteinExistence type="predicted"/>
<dbReference type="EMBL" id="BMAR01000003">
    <property type="protein sequence ID" value="GFR42535.1"/>
    <property type="molecule type" value="Genomic_DNA"/>
</dbReference>
<dbReference type="InterPro" id="IPR029058">
    <property type="entry name" value="AB_hydrolase_fold"/>
</dbReference>
<accession>A0AAD3DIP8</accession>
<sequence length="410" mass="42761">MSQPTQQPQHLIVLVHGLSDTSHAWDNCVAELQKMPNATDYLFHSSAVNARFRTHDGFDKCGLRLADEIRKVVKQHPQLTNISVFGHSMGGMIARFALGILFDPKNASICGLRPCHFLTLATPHLGLSVVDGPAQVPFVAWAGEIPLLGNSLKHALQAVAHGVAATVFRGTGRHFLALDGGRGELPLLIRMTLDEPDRGQYFFSALRAFRSRACYGNVRGDHWVSWENATIRGKADLPYIDLDVVRQGRGVVREDPLDAGFHQDPASVRQLVDPAPPLSPPLRPPPPTAKLQSGERTATVSSSLGKAAEAEEPSWSAQALLAAARHAPPLPCSPTKAAAAADAATAAAAKDAAAGTRGAAASTGSNSASGAACTSNRAGHDTGADEVAEEGAPAAAVSAAAAVAAAAAPQ</sequence>
<feature type="compositionally biased region" description="Low complexity" evidence="1">
    <location>
        <begin position="358"/>
        <end position="372"/>
    </location>
</feature>
<keyword evidence="4" id="KW-1185">Reference proteome</keyword>
<dbReference type="InterPro" id="IPR007751">
    <property type="entry name" value="DUF676_lipase-like"/>
</dbReference>
<evidence type="ECO:0000313" key="3">
    <source>
        <dbReference type="EMBL" id="GFR42535.1"/>
    </source>
</evidence>
<evidence type="ECO:0000256" key="1">
    <source>
        <dbReference type="SAM" id="MobiDB-lite"/>
    </source>
</evidence>
<dbReference type="InterPro" id="IPR044294">
    <property type="entry name" value="Lipase-like"/>
</dbReference>
<dbReference type="PANTHER" id="PTHR12482:SF11">
    <property type="entry name" value="LIPASE YOR059C ISOFORM X1"/>
    <property type="match status" value="1"/>
</dbReference>